<protein>
    <submittedName>
        <fullName evidence="7">Sarcospan</fullName>
    </submittedName>
</protein>
<comment type="subcellular location">
    <subcellularLocation>
        <location evidence="1">Membrane</location>
        <topology evidence="1">Multi-pass membrane protein</topology>
    </subcellularLocation>
</comment>
<dbReference type="Pfam" id="PF04103">
    <property type="entry name" value="CD20"/>
    <property type="match status" value="1"/>
</dbReference>
<dbReference type="KEGG" id="ptex:113436399"/>
<dbReference type="Proteomes" id="UP000472273">
    <property type="component" value="Unplaced"/>
</dbReference>
<feature type="transmembrane region" description="Helical" evidence="6">
    <location>
        <begin position="121"/>
        <end position="146"/>
    </location>
</feature>
<dbReference type="GeneTree" id="ENSGT00390000007747"/>
<keyword evidence="8" id="KW-1185">Reference proteome</keyword>
<dbReference type="CTD" id="8082"/>
<evidence type="ECO:0000313" key="7">
    <source>
        <dbReference type="Ensembl" id="ENSPTXP00000001657.1"/>
    </source>
</evidence>
<dbReference type="GeneID" id="113436399"/>
<dbReference type="GO" id="GO:0042383">
    <property type="term" value="C:sarcolemma"/>
    <property type="evidence" value="ECO:0007669"/>
    <property type="project" value="TreeGrafter"/>
</dbReference>
<organism evidence="7 8">
    <name type="scientific">Pseudonaja textilis</name>
    <name type="common">Eastern brown snake</name>
    <dbReference type="NCBI Taxonomy" id="8673"/>
    <lineage>
        <taxon>Eukaryota</taxon>
        <taxon>Metazoa</taxon>
        <taxon>Chordata</taxon>
        <taxon>Craniata</taxon>
        <taxon>Vertebrata</taxon>
        <taxon>Euteleostomi</taxon>
        <taxon>Lepidosauria</taxon>
        <taxon>Squamata</taxon>
        <taxon>Bifurcata</taxon>
        <taxon>Unidentata</taxon>
        <taxon>Episquamata</taxon>
        <taxon>Toxicofera</taxon>
        <taxon>Serpentes</taxon>
        <taxon>Colubroidea</taxon>
        <taxon>Elapidae</taxon>
        <taxon>Hydrophiinae</taxon>
        <taxon>Pseudonaja</taxon>
    </lineage>
</organism>
<evidence type="ECO:0000256" key="1">
    <source>
        <dbReference type="ARBA" id="ARBA00004141"/>
    </source>
</evidence>
<evidence type="ECO:0000256" key="2">
    <source>
        <dbReference type="ARBA" id="ARBA00022692"/>
    </source>
</evidence>
<dbReference type="InterPro" id="IPR007237">
    <property type="entry name" value="CD20-like"/>
</dbReference>
<feature type="transmembrane region" description="Helical" evidence="6">
    <location>
        <begin position="56"/>
        <end position="77"/>
    </location>
</feature>
<sequence length="244" mass="26709">MGSKTKAAPDPPGKQQAGMAASGKKSPQGPSDLGEEAHKAGKEEDVHTCCGCRFPLLLALMQLVLGVSITVLAFLMANSSPSLLLRETPYWAGALVCLVAIIGFVMLCISYQPDEKTCIQFFIKVVYFLLSALSLNVCVLAMAFAAYCYSQIVRFTCEPISESVCHCKLDTADPLSRTITYQSDCGFITNTFYLFLLIQFLLNFLAAAVGFAACFVMWKDRYQVFYVGTRMQSQATVGRPQPKV</sequence>
<keyword evidence="4 6" id="KW-0472">Membrane</keyword>
<dbReference type="PANTHER" id="PTHR15260:SF1">
    <property type="entry name" value="SARCOSPAN"/>
    <property type="match status" value="1"/>
</dbReference>
<accession>A0A670XX77</accession>
<dbReference type="InterPro" id="IPR030429">
    <property type="entry name" value="Sarcospan"/>
</dbReference>
<name>A0A670XX77_PSETE</name>
<dbReference type="GO" id="GO:0030133">
    <property type="term" value="C:transport vesicle"/>
    <property type="evidence" value="ECO:0007669"/>
    <property type="project" value="Ensembl"/>
</dbReference>
<evidence type="ECO:0000256" key="5">
    <source>
        <dbReference type="SAM" id="MobiDB-lite"/>
    </source>
</evidence>
<keyword evidence="2 6" id="KW-0812">Transmembrane</keyword>
<dbReference type="RefSeq" id="XP_026556619.1">
    <property type="nucleotide sequence ID" value="XM_026700834.1"/>
</dbReference>
<feature type="transmembrane region" description="Helical" evidence="6">
    <location>
        <begin position="89"/>
        <end position="109"/>
    </location>
</feature>
<dbReference type="Ensembl" id="ENSPTXT00000001702.1">
    <property type="protein sequence ID" value="ENSPTXP00000001657.1"/>
    <property type="gene ID" value="ENSPTXG00000001336.1"/>
</dbReference>
<evidence type="ECO:0000313" key="8">
    <source>
        <dbReference type="Proteomes" id="UP000472273"/>
    </source>
</evidence>
<evidence type="ECO:0000256" key="6">
    <source>
        <dbReference type="SAM" id="Phobius"/>
    </source>
</evidence>
<dbReference type="OMA" id="RMCSLTT"/>
<feature type="region of interest" description="Disordered" evidence="5">
    <location>
        <begin position="1"/>
        <end position="38"/>
    </location>
</feature>
<evidence type="ECO:0000256" key="4">
    <source>
        <dbReference type="ARBA" id="ARBA00023136"/>
    </source>
</evidence>
<reference evidence="7" key="2">
    <citation type="submission" date="2025-09" db="UniProtKB">
        <authorList>
            <consortium name="Ensembl"/>
        </authorList>
    </citation>
    <scope>IDENTIFICATION</scope>
</reference>
<reference evidence="7" key="1">
    <citation type="submission" date="2025-08" db="UniProtKB">
        <authorList>
            <consortium name="Ensembl"/>
        </authorList>
    </citation>
    <scope>IDENTIFICATION</scope>
</reference>
<dbReference type="OrthoDB" id="10027693at2759"/>
<keyword evidence="3 6" id="KW-1133">Transmembrane helix</keyword>
<feature type="transmembrane region" description="Helical" evidence="6">
    <location>
        <begin position="192"/>
        <end position="218"/>
    </location>
</feature>
<dbReference type="AlphaFoldDB" id="A0A670XX77"/>
<dbReference type="PANTHER" id="PTHR15260">
    <property type="entry name" value="SARCOSPAN"/>
    <property type="match status" value="1"/>
</dbReference>
<dbReference type="GO" id="GO:0016010">
    <property type="term" value="C:dystrophin-associated glycoprotein complex"/>
    <property type="evidence" value="ECO:0007669"/>
    <property type="project" value="InterPro"/>
</dbReference>
<proteinExistence type="predicted"/>
<evidence type="ECO:0000256" key="3">
    <source>
        <dbReference type="ARBA" id="ARBA00022989"/>
    </source>
</evidence>
<gene>
    <name evidence="7" type="primary">SSPN</name>
</gene>